<sequence>MKYMIFFFFVSVSNFGDSKNTSIIKNGVVSDIKLNLVFTLGTRKLKKKNS</sequence>
<name>A0A6G0Z837_APHCR</name>
<evidence type="ECO:0000313" key="1">
    <source>
        <dbReference type="EMBL" id="KAF0766651.1"/>
    </source>
</evidence>
<keyword evidence="2" id="KW-1185">Reference proteome</keyword>
<proteinExistence type="predicted"/>
<comment type="caution">
    <text evidence="1">The sequence shown here is derived from an EMBL/GenBank/DDBJ whole genome shotgun (WGS) entry which is preliminary data.</text>
</comment>
<protein>
    <submittedName>
        <fullName evidence="1">Uncharacterized protein</fullName>
    </submittedName>
</protein>
<dbReference type="AlphaFoldDB" id="A0A6G0Z837"/>
<organism evidence="1 2">
    <name type="scientific">Aphis craccivora</name>
    <name type="common">Cowpea aphid</name>
    <dbReference type="NCBI Taxonomy" id="307492"/>
    <lineage>
        <taxon>Eukaryota</taxon>
        <taxon>Metazoa</taxon>
        <taxon>Ecdysozoa</taxon>
        <taxon>Arthropoda</taxon>
        <taxon>Hexapoda</taxon>
        <taxon>Insecta</taxon>
        <taxon>Pterygota</taxon>
        <taxon>Neoptera</taxon>
        <taxon>Paraneoptera</taxon>
        <taxon>Hemiptera</taxon>
        <taxon>Sternorrhyncha</taxon>
        <taxon>Aphidomorpha</taxon>
        <taxon>Aphidoidea</taxon>
        <taxon>Aphididae</taxon>
        <taxon>Aphidini</taxon>
        <taxon>Aphis</taxon>
        <taxon>Aphis</taxon>
    </lineage>
</organism>
<accession>A0A6G0Z837</accession>
<evidence type="ECO:0000313" key="2">
    <source>
        <dbReference type="Proteomes" id="UP000478052"/>
    </source>
</evidence>
<reference evidence="1 2" key="1">
    <citation type="submission" date="2019-08" db="EMBL/GenBank/DDBJ databases">
        <title>Whole genome of Aphis craccivora.</title>
        <authorList>
            <person name="Voronova N.V."/>
            <person name="Shulinski R.S."/>
            <person name="Bandarenka Y.V."/>
            <person name="Zhorov D.G."/>
            <person name="Warner D."/>
        </authorList>
    </citation>
    <scope>NUCLEOTIDE SEQUENCE [LARGE SCALE GENOMIC DNA]</scope>
    <source>
        <strain evidence="1">180601</strain>
        <tissue evidence="1">Whole Body</tissue>
    </source>
</reference>
<gene>
    <name evidence="1" type="ORF">FWK35_00032913</name>
</gene>
<dbReference type="Proteomes" id="UP000478052">
    <property type="component" value="Unassembled WGS sequence"/>
</dbReference>
<dbReference type="EMBL" id="VUJU01001139">
    <property type="protein sequence ID" value="KAF0766651.1"/>
    <property type="molecule type" value="Genomic_DNA"/>
</dbReference>